<keyword evidence="1" id="KW-1015">Disulfide bond</keyword>
<sequence>MKKCILIIFSILLLTFISSTVALEQNSNSAVDETNYVCDFCQITIEITEFLIKNYSMTRDQIEDKLSSICTYIPVEYKKECKFFMLFTGPIISKSLYKGEDPLKFCTTYGLCSATQKSPVKNLIVKSFVDDFNQQQSQQIISK</sequence>
<dbReference type="FunCoup" id="F1A240">
    <property type="interactions" value="397"/>
</dbReference>
<feature type="signal peptide" evidence="3">
    <location>
        <begin position="1"/>
        <end position="22"/>
    </location>
</feature>
<dbReference type="VEuPathDB" id="AmoebaDB:DICPUDRAFT_84267"/>
<dbReference type="InterPro" id="IPR011001">
    <property type="entry name" value="Saposin-like"/>
</dbReference>
<evidence type="ECO:0000256" key="2">
    <source>
        <dbReference type="ARBA" id="ARBA00023180"/>
    </source>
</evidence>
<dbReference type="Gene3D" id="1.10.225.10">
    <property type="entry name" value="Saposin-like"/>
    <property type="match status" value="1"/>
</dbReference>
<dbReference type="GeneID" id="10505049"/>
<dbReference type="OMA" id="SICTYIP"/>
<dbReference type="Proteomes" id="UP000001064">
    <property type="component" value="Unassembled WGS sequence"/>
</dbReference>
<protein>
    <recommendedName>
        <fullName evidence="4">Saposin B-type domain-containing protein</fullName>
    </recommendedName>
</protein>
<dbReference type="PANTHER" id="PTHR11480">
    <property type="entry name" value="SAPOSIN-RELATED"/>
    <property type="match status" value="1"/>
</dbReference>
<accession>F1A240</accession>
<organism evidence="5 6">
    <name type="scientific">Dictyostelium purpureum</name>
    <name type="common">Slime mold</name>
    <dbReference type="NCBI Taxonomy" id="5786"/>
    <lineage>
        <taxon>Eukaryota</taxon>
        <taxon>Amoebozoa</taxon>
        <taxon>Evosea</taxon>
        <taxon>Eumycetozoa</taxon>
        <taxon>Dictyostelia</taxon>
        <taxon>Dictyosteliales</taxon>
        <taxon>Dictyosteliaceae</taxon>
        <taxon>Dictyostelium</taxon>
    </lineage>
</organism>
<keyword evidence="3" id="KW-0732">Signal</keyword>
<dbReference type="SUPFAM" id="SSF47862">
    <property type="entry name" value="Saposin"/>
    <property type="match status" value="1"/>
</dbReference>
<feature type="chain" id="PRO_5003262145" description="Saposin B-type domain-containing protein" evidence="3">
    <location>
        <begin position="23"/>
        <end position="143"/>
    </location>
</feature>
<dbReference type="GO" id="GO:0005615">
    <property type="term" value="C:extracellular space"/>
    <property type="evidence" value="ECO:0000318"/>
    <property type="project" value="GO_Central"/>
</dbReference>
<evidence type="ECO:0000256" key="3">
    <source>
        <dbReference type="SAM" id="SignalP"/>
    </source>
</evidence>
<dbReference type="KEGG" id="dpp:DICPUDRAFT_84267"/>
<dbReference type="InterPro" id="IPR051428">
    <property type="entry name" value="Sphingo_Act-Surfact_Prot"/>
</dbReference>
<dbReference type="SMART" id="SM00741">
    <property type="entry name" value="SapB"/>
    <property type="match status" value="1"/>
</dbReference>
<dbReference type="PROSITE" id="PS50015">
    <property type="entry name" value="SAP_B"/>
    <property type="match status" value="1"/>
</dbReference>
<keyword evidence="2" id="KW-0325">Glycoprotein</keyword>
<evidence type="ECO:0000313" key="5">
    <source>
        <dbReference type="EMBL" id="EGC29743.1"/>
    </source>
</evidence>
<dbReference type="InterPro" id="IPR008138">
    <property type="entry name" value="SapB_2"/>
</dbReference>
<name>F1A240_DICPU</name>
<dbReference type="OrthoDB" id="69496at2759"/>
<evidence type="ECO:0000259" key="4">
    <source>
        <dbReference type="PROSITE" id="PS50015"/>
    </source>
</evidence>
<dbReference type="eggNOG" id="ENOG502RIQ6">
    <property type="taxonomic scope" value="Eukaryota"/>
</dbReference>
<keyword evidence="6" id="KW-1185">Reference proteome</keyword>
<reference evidence="6" key="1">
    <citation type="journal article" date="2011" name="Genome Biol.">
        <title>Comparative genomics of the social amoebae Dictyostelium discoideum and Dictyostelium purpureum.</title>
        <authorList>
            <consortium name="US DOE Joint Genome Institute (JGI-PGF)"/>
            <person name="Sucgang R."/>
            <person name="Kuo A."/>
            <person name="Tian X."/>
            <person name="Salerno W."/>
            <person name="Parikh A."/>
            <person name="Feasley C.L."/>
            <person name="Dalin E."/>
            <person name="Tu H."/>
            <person name="Huang E."/>
            <person name="Barry K."/>
            <person name="Lindquist E."/>
            <person name="Shapiro H."/>
            <person name="Bruce D."/>
            <person name="Schmutz J."/>
            <person name="Salamov A."/>
            <person name="Fey P."/>
            <person name="Gaudet P."/>
            <person name="Anjard C."/>
            <person name="Babu M.M."/>
            <person name="Basu S."/>
            <person name="Bushmanova Y."/>
            <person name="van der Wel H."/>
            <person name="Katoh-Kurasawa M."/>
            <person name="Dinh C."/>
            <person name="Coutinho P.M."/>
            <person name="Saito T."/>
            <person name="Elias M."/>
            <person name="Schaap P."/>
            <person name="Kay R.R."/>
            <person name="Henrissat B."/>
            <person name="Eichinger L."/>
            <person name="Rivero F."/>
            <person name="Putnam N.H."/>
            <person name="West C.M."/>
            <person name="Loomis W.F."/>
            <person name="Chisholm R.L."/>
            <person name="Shaulsky G."/>
            <person name="Strassmann J.E."/>
            <person name="Queller D.C."/>
            <person name="Kuspa A."/>
            <person name="Grigoriev I.V."/>
        </authorList>
    </citation>
    <scope>NUCLEOTIDE SEQUENCE [LARGE SCALE GENOMIC DNA]</scope>
    <source>
        <strain evidence="6">QSDP1</strain>
    </source>
</reference>
<evidence type="ECO:0000256" key="1">
    <source>
        <dbReference type="ARBA" id="ARBA00023157"/>
    </source>
</evidence>
<evidence type="ECO:0000313" key="6">
    <source>
        <dbReference type="Proteomes" id="UP000001064"/>
    </source>
</evidence>
<dbReference type="Pfam" id="PF03489">
    <property type="entry name" value="SapB_2"/>
    <property type="match status" value="1"/>
</dbReference>
<dbReference type="InterPro" id="IPR008139">
    <property type="entry name" value="SaposinB_dom"/>
</dbReference>
<gene>
    <name evidence="5" type="ORF">DICPUDRAFT_84267</name>
</gene>
<dbReference type="RefSeq" id="XP_003293736.1">
    <property type="nucleotide sequence ID" value="XM_003293688.1"/>
</dbReference>
<dbReference type="EMBL" id="GL871396">
    <property type="protein sequence ID" value="EGC29743.1"/>
    <property type="molecule type" value="Genomic_DNA"/>
</dbReference>
<feature type="domain" description="Saposin B-type" evidence="4">
    <location>
        <begin position="34"/>
        <end position="116"/>
    </location>
</feature>
<dbReference type="InParanoid" id="F1A240"/>
<proteinExistence type="predicted"/>
<dbReference type="PANTHER" id="PTHR11480:SF53">
    <property type="entry name" value="SAPOSIN B DOMAIN-CONTAINING PROTEIN"/>
    <property type="match status" value="1"/>
</dbReference>
<dbReference type="AlphaFoldDB" id="F1A240"/>